<evidence type="ECO:0000313" key="1">
    <source>
        <dbReference type="EMBL" id="KZP23669.1"/>
    </source>
</evidence>
<keyword evidence="2" id="KW-1185">Reference proteome</keyword>
<dbReference type="Proteomes" id="UP000076532">
    <property type="component" value="Unassembled WGS sequence"/>
</dbReference>
<proteinExistence type="predicted"/>
<accession>A0A166M5X2</accession>
<dbReference type="OrthoDB" id="3237970at2759"/>
<dbReference type="EMBL" id="KV417531">
    <property type="protein sequence ID" value="KZP23669.1"/>
    <property type="molecule type" value="Genomic_DNA"/>
</dbReference>
<evidence type="ECO:0000313" key="2">
    <source>
        <dbReference type="Proteomes" id="UP000076532"/>
    </source>
</evidence>
<dbReference type="AlphaFoldDB" id="A0A166M5X2"/>
<reference evidence="1 2" key="1">
    <citation type="journal article" date="2016" name="Mol. Biol. Evol.">
        <title>Comparative Genomics of Early-Diverging Mushroom-Forming Fungi Provides Insights into the Origins of Lignocellulose Decay Capabilities.</title>
        <authorList>
            <person name="Nagy L.G."/>
            <person name="Riley R."/>
            <person name="Tritt A."/>
            <person name="Adam C."/>
            <person name="Daum C."/>
            <person name="Floudas D."/>
            <person name="Sun H."/>
            <person name="Yadav J.S."/>
            <person name="Pangilinan J."/>
            <person name="Larsson K.H."/>
            <person name="Matsuura K."/>
            <person name="Barry K."/>
            <person name="Labutti K."/>
            <person name="Kuo R."/>
            <person name="Ohm R.A."/>
            <person name="Bhattacharya S.S."/>
            <person name="Shirouzu T."/>
            <person name="Yoshinaga Y."/>
            <person name="Martin F.M."/>
            <person name="Grigoriev I.V."/>
            <person name="Hibbett D.S."/>
        </authorList>
    </citation>
    <scope>NUCLEOTIDE SEQUENCE [LARGE SCALE GENOMIC DNA]</scope>
    <source>
        <strain evidence="1 2">CBS 109695</strain>
    </source>
</reference>
<protein>
    <submittedName>
        <fullName evidence="1">Uncharacterized protein</fullName>
    </submittedName>
</protein>
<gene>
    <name evidence="1" type="ORF">FIBSPDRAFT_452768</name>
</gene>
<organism evidence="1 2">
    <name type="scientific">Athelia psychrophila</name>
    <dbReference type="NCBI Taxonomy" id="1759441"/>
    <lineage>
        <taxon>Eukaryota</taxon>
        <taxon>Fungi</taxon>
        <taxon>Dikarya</taxon>
        <taxon>Basidiomycota</taxon>
        <taxon>Agaricomycotina</taxon>
        <taxon>Agaricomycetes</taxon>
        <taxon>Agaricomycetidae</taxon>
        <taxon>Atheliales</taxon>
        <taxon>Atheliaceae</taxon>
        <taxon>Athelia</taxon>
    </lineage>
</organism>
<name>A0A166M5X2_9AGAM</name>
<sequence>MRPSLPAFIRILPTSAVSPAAAKPRSTSKIIPPPITPREEAVTRVTLVQTLQRRMEAGLAKEAAGELPLGAGWPANLRVERLLSKTVLKKVVPEARLPLKKIMRER</sequence>